<gene>
    <name evidence="2" type="ORF">TPAB3V08_LOCUS11840</name>
</gene>
<dbReference type="EMBL" id="CAJPIN010037828">
    <property type="protein sequence ID" value="CAG2064896.1"/>
    <property type="molecule type" value="Genomic_DNA"/>
</dbReference>
<organism evidence="2 3">
    <name type="scientific">Timema podura</name>
    <name type="common">Walking stick</name>
    <dbReference type="NCBI Taxonomy" id="61482"/>
    <lineage>
        <taxon>Eukaryota</taxon>
        <taxon>Metazoa</taxon>
        <taxon>Ecdysozoa</taxon>
        <taxon>Arthropoda</taxon>
        <taxon>Hexapoda</taxon>
        <taxon>Insecta</taxon>
        <taxon>Pterygota</taxon>
        <taxon>Neoptera</taxon>
        <taxon>Polyneoptera</taxon>
        <taxon>Phasmatodea</taxon>
        <taxon>Timematodea</taxon>
        <taxon>Timematoidea</taxon>
        <taxon>Timematidae</taxon>
        <taxon>Timema</taxon>
    </lineage>
</organism>
<reference evidence="2" key="1">
    <citation type="submission" date="2021-03" db="EMBL/GenBank/DDBJ databases">
        <authorList>
            <person name="Tran Van P."/>
        </authorList>
    </citation>
    <scope>NUCLEOTIDE SEQUENCE</scope>
</reference>
<evidence type="ECO:0000313" key="2">
    <source>
        <dbReference type="EMBL" id="CAG2064896.1"/>
    </source>
</evidence>
<evidence type="ECO:0000313" key="3">
    <source>
        <dbReference type="Proteomes" id="UP001153148"/>
    </source>
</evidence>
<evidence type="ECO:0000256" key="1">
    <source>
        <dbReference type="ARBA" id="ARBA00022448"/>
    </source>
</evidence>
<protein>
    <submittedName>
        <fullName evidence="2">Uncharacterized protein</fullName>
    </submittedName>
</protein>
<accession>A0ABN7PCK1</accession>
<dbReference type="PANTHER" id="PTHR13414:SF9">
    <property type="entry name" value="PROTON-COUPLED ZINC ANTIPORTER SLC30A9, MITOCHONDRIAL"/>
    <property type="match status" value="1"/>
</dbReference>
<keyword evidence="3" id="KW-1185">Reference proteome</keyword>
<proteinExistence type="predicted"/>
<keyword evidence="1" id="KW-0813">Transport</keyword>
<name>A0ABN7PCK1_TIMPD</name>
<dbReference type="InterPro" id="IPR040177">
    <property type="entry name" value="SLC30A9"/>
</dbReference>
<dbReference type="Proteomes" id="UP001153148">
    <property type="component" value="Unassembled WGS sequence"/>
</dbReference>
<comment type="caution">
    <text evidence="2">The sequence shown here is derived from an EMBL/GenBank/DDBJ whole genome shotgun (WGS) entry which is preliminary data.</text>
</comment>
<dbReference type="PANTHER" id="PTHR13414">
    <property type="entry name" value="HUEL-CATION TRANSPORTER"/>
    <property type="match status" value="1"/>
</dbReference>
<sequence>MIRAIHDVKGIDMGNSLVRYKAELDFDGRELTRSYLDKQDLNLLLEEVKAMNDINELEGFMLKHGENIVDMMGAEIDRIEVKLRKSNPEIRHCDLEIL</sequence>